<name>A0A0N5BYG2_STREA</name>
<evidence type="ECO:0000313" key="3">
    <source>
        <dbReference type="WBParaSite" id="SPAL_0001081750.1"/>
    </source>
</evidence>
<protein>
    <submittedName>
        <fullName evidence="3">DUF4150 domain-containing protein</fullName>
    </submittedName>
</protein>
<reference evidence="3" key="1">
    <citation type="submission" date="2017-02" db="UniProtKB">
        <authorList>
            <consortium name="WormBaseParasite"/>
        </authorList>
    </citation>
    <scope>IDENTIFICATION</scope>
</reference>
<evidence type="ECO:0000313" key="2">
    <source>
        <dbReference type="Proteomes" id="UP000046392"/>
    </source>
</evidence>
<proteinExistence type="predicted"/>
<organism evidence="2 3">
    <name type="scientific">Strongyloides papillosus</name>
    <name type="common">Intestinal threadworm</name>
    <dbReference type="NCBI Taxonomy" id="174720"/>
    <lineage>
        <taxon>Eukaryota</taxon>
        <taxon>Metazoa</taxon>
        <taxon>Ecdysozoa</taxon>
        <taxon>Nematoda</taxon>
        <taxon>Chromadorea</taxon>
        <taxon>Rhabditida</taxon>
        <taxon>Tylenchina</taxon>
        <taxon>Panagrolaimomorpha</taxon>
        <taxon>Strongyloidoidea</taxon>
        <taxon>Strongyloididae</taxon>
        <taxon>Strongyloides</taxon>
    </lineage>
</organism>
<feature type="region of interest" description="Disordered" evidence="1">
    <location>
        <begin position="55"/>
        <end position="85"/>
    </location>
</feature>
<evidence type="ECO:0000256" key="1">
    <source>
        <dbReference type="SAM" id="MobiDB-lite"/>
    </source>
</evidence>
<dbReference type="AlphaFoldDB" id="A0A0N5BYG2"/>
<accession>A0A0N5BYG2</accession>
<dbReference type="WBParaSite" id="SPAL_0001081750.1">
    <property type="protein sequence ID" value="SPAL_0001081750.1"/>
    <property type="gene ID" value="SPAL_0001081750"/>
</dbReference>
<keyword evidence="2" id="KW-1185">Reference proteome</keyword>
<dbReference type="Proteomes" id="UP000046392">
    <property type="component" value="Unplaced"/>
</dbReference>
<sequence>MSSGKKHTTSTCGPMGNKNVIAVPGVTKVSTQKSQSAGTVKGEFHVSYAYQYSHGSKSTVVHHTTSKSSGKSAGNSSKSSSGKHK</sequence>